<organism evidence="1 2">
    <name type="scientific">Streptococcus henryi</name>
    <dbReference type="NCBI Taxonomy" id="439219"/>
    <lineage>
        <taxon>Bacteria</taxon>
        <taxon>Bacillati</taxon>
        <taxon>Bacillota</taxon>
        <taxon>Bacilli</taxon>
        <taxon>Lactobacillales</taxon>
        <taxon>Streptococcaceae</taxon>
        <taxon>Streptococcus</taxon>
    </lineage>
</organism>
<dbReference type="AlphaFoldDB" id="A0A1G6CP49"/>
<dbReference type="GO" id="GO:0003700">
    <property type="term" value="F:DNA-binding transcription factor activity"/>
    <property type="evidence" value="ECO:0007669"/>
    <property type="project" value="TreeGrafter"/>
</dbReference>
<dbReference type="PANTHER" id="PTHR33221">
    <property type="entry name" value="WINGED HELIX-TURN-HELIX TRANSCRIPTIONAL REGULATOR, RRF2 FAMILY"/>
    <property type="match status" value="1"/>
</dbReference>
<dbReference type="FunFam" id="1.10.10.10:FF:000138">
    <property type="entry name" value="Rrf2 family transcriptional regulator"/>
    <property type="match status" value="1"/>
</dbReference>
<reference evidence="1 2" key="1">
    <citation type="submission" date="2016-10" db="EMBL/GenBank/DDBJ databases">
        <authorList>
            <person name="de Groot N.N."/>
        </authorList>
    </citation>
    <scope>NUCLEOTIDE SEQUENCE [LARGE SCALE GENOMIC DNA]</scope>
    <source>
        <strain evidence="1 2">A-4</strain>
    </source>
</reference>
<dbReference type="InterPro" id="IPR036390">
    <property type="entry name" value="WH_DNA-bd_sf"/>
</dbReference>
<dbReference type="PANTHER" id="PTHR33221:SF15">
    <property type="entry name" value="HTH-TYPE TRANSCRIPTIONAL REGULATOR YWGB-RELATED"/>
    <property type="match status" value="1"/>
</dbReference>
<sequence length="153" mass="16653">MYGKEGEDMQIPSRYTIGVHILMIIALKSSSERVTSDFIANSVGANPVIIRKTLGQLKTAGLIEVIRGKGGASLLKDPEKISLLDIYLATDSQGENGQLFGFHKDINPNCDIGSSMHQILDNKLLEAQRALENQLSQTSLAELMANSKELTPL</sequence>
<name>A0A1G6CP49_9STRE</name>
<dbReference type="eggNOG" id="COG1959">
    <property type="taxonomic scope" value="Bacteria"/>
</dbReference>
<protein>
    <submittedName>
        <fullName evidence="1">Rrf2 family protein</fullName>
    </submittedName>
</protein>
<dbReference type="SUPFAM" id="SSF46785">
    <property type="entry name" value="Winged helix' DNA-binding domain"/>
    <property type="match status" value="1"/>
</dbReference>
<dbReference type="InterPro" id="IPR036388">
    <property type="entry name" value="WH-like_DNA-bd_sf"/>
</dbReference>
<accession>A0A1G6CP49</accession>
<dbReference type="GO" id="GO:0005829">
    <property type="term" value="C:cytosol"/>
    <property type="evidence" value="ECO:0007669"/>
    <property type="project" value="TreeGrafter"/>
</dbReference>
<dbReference type="EMBL" id="FMXP01000024">
    <property type="protein sequence ID" value="SDB34681.1"/>
    <property type="molecule type" value="Genomic_DNA"/>
</dbReference>
<dbReference type="Proteomes" id="UP000182508">
    <property type="component" value="Unassembled WGS sequence"/>
</dbReference>
<gene>
    <name evidence="1" type="ORF">SAMN02910293_01715</name>
</gene>
<dbReference type="STRING" id="439219.SAMN02910293_01715"/>
<keyword evidence="2" id="KW-1185">Reference proteome</keyword>
<evidence type="ECO:0000313" key="1">
    <source>
        <dbReference type="EMBL" id="SDB34681.1"/>
    </source>
</evidence>
<dbReference type="InterPro" id="IPR000944">
    <property type="entry name" value="Tscrpt_reg_Rrf2"/>
</dbReference>
<dbReference type="PROSITE" id="PS51197">
    <property type="entry name" value="HTH_RRF2_2"/>
    <property type="match status" value="1"/>
</dbReference>
<proteinExistence type="predicted"/>
<evidence type="ECO:0000313" key="2">
    <source>
        <dbReference type="Proteomes" id="UP000182508"/>
    </source>
</evidence>
<dbReference type="Pfam" id="PF02082">
    <property type="entry name" value="Rrf2"/>
    <property type="match status" value="1"/>
</dbReference>
<dbReference type="Gene3D" id="1.10.10.10">
    <property type="entry name" value="Winged helix-like DNA-binding domain superfamily/Winged helix DNA-binding domain"/>
    <property type="match status" value="1"/>
</dbReference>